<keyword evidence="4 10" id="KW-0963">Cytoplasm</keyword>
<comment type="cofactor">
    <cofactor evidence="10">
        <name>Mg(2+)</name>
        <dbReference type="ChEBI" id="CHEBI:18420"/>
    </cofactor>
    <text evidence="10">Binds 1 Mg(2+) ion per subunit. The magnesium ion binds only when substrate is bound.</text>
</comment>
<evidence type="ECO:0000313" key="13">
    <source>
        <dbReference type="Proteomes" id="UP001501195"/>
    </source>
</evidence>
<keyword evidence="8 10" id="KW-0414">Isoprene biosynthesis</keyword>
<keyword evidence="6 10" id="KW-0460">Magnesium</keyword>
<keyword evidence="13" id="KW-1185">Reference proteome</keyword>
<feature type="domain" description="Nudix hydrolase" evidence="11">
    <location>
        <begin position="42"/>
        <end position="176"/>
    </location>
</feature>
<dbReference type="InterPro" id="IPR056375">
    <property type="entry name" value="Idi_bact"/>
</dbReference>
<feature type="active site" evidence="10">
    <location>
        <position position="79"/>
    </location>
</feature>
<feature type="active site" evidence="10">
    <location>
        <position position="128"/>
    </location>
</feature>
<dbReference type="InterPro" id="IPR000086">
    <property type="entry name" value="NUDIX_hydrolase_dom"/>
</dbReference>
<feature type="binding site" evidence="10">
    <location>
        <position position="126"/>
    </location>
    <ligand>
        <name>Mn(2+)</name>
        <dbReference type="ChEBI" id="CHEBI:29035"/>
    </ligand>
</feature>
<comment type="subcellular location">
    <subcellularLocation>
        <location evidence="10">Cytoplasm</location>
    </subcellularLocation>
</comment>
<dbReference type="SUPFAM" id="SSF55811">
    <property type="entry name" value="Nudix"/>
    <property type="match status" value="1"/>
</dbReference>
<protein>
    <recommendedName>
        <fullName evidence="3 10">Isopentenyl-diphosphate Delta-isomerase</fullName>
        <shortName evidence="10">IPP isomerase</shortName>
        <ecNumber evidence="3 10">5.3.3.2</ecNumber>
    </recommendedName>
    <alternativeName>
        <fullName evidence="10">IPP:DMAPP isomerase</fullName>
    </alternativeName>
    <alternativeName>
        <fullName evidence="10">Isopentenyl pyrophosphate isomerase</fullName>
    </alternativeName>
</protein>
<evidence type="ECO:0000256" key="5">
    <source>
        <dbReference type="ARBA" id="ARBA00022723"/>
    </source>
</evidence>
<reference evidence="13" key="1">
    <citation type="journal article" date="2019" name="Int. J. Syst. Evol. Microbiol.">
        <title>The Global Catalogue of Microorganisms (GCM) 10K type strain sequencing project: providing services to taxonomists for standard genome sequencing and annotation.</title>
        <authorList>
            <consortium name="The Broad Institute Genomics Platform"/>
            <consortium name="The Broad Institute Genome Sequencing Center for Infectious Disease"/>
            <person name="Wu L."/>
            <person name="Ma J."/>
        </authorList>
    </citation>
    <scope>NUCLEOTIDE SEQUENCE [LARGE SCALE GENOMIC DNA]</scope>
    <source>
        <strain evidence="13">JCM 18126</strain>
    </source>
</reference>
<gene>
    <name evidence="10 12" type="primary">idi</name>
    <name evidence="12" type="ORF">GCM10023225_00900</name>
</gene>
<name>A0ABP9H443_9ACTN</name>
<evidence type="ECO:0000256" key="8">
    <source>
        <dbReference type="ARBA" id="ARBA00023229"/>
    </source>
</evidence>
<comment type="function">
    <text evidence="10">Catalyzes the 1,3-allylic rearrangement of the homoallylic substrate isopentenyl (IPP) to its highly electrophilic allylic isomer, dimethylallyl diphosphate (DMAPP).</text>
</comment>
<dbReference type="PANTHER" id="PTHR10885:SF0">
    <property type="entry name" value="ISOPENTENYL-DIPHOSPHATE DELTA-ISOMERASE"/>
    <property type="match status" value="1"/>
</dbReference>
<dbReference type="EC" id="5.3.3.2" evidence="3 10"/>
<evidence type="ECO:0000256" key="3">
    <source>
        <dbReference type="ARBA" id="ARBA00012057"/>
    </source>
</evidence>
<sequence length="183" mass="19839">MSGTTLATGDATTHVELVVLLDERGRPCGTAPKAQVHHADTPLHLAFSCWLLDDTGRTLLTQRAAGKRTWPLAWTNSFCGHPGPGEDPVDAVHRRAADELGARVGDVRPLLPDFRYRAVMDDGTVENEVCPVFTARLLGPLAPAPDEVGDWRWVGMDGLRAEVAADATPFSPWMLEQLAALPR</sequence>
<evidence type="ECO:0000256" key="10">
    <source>
        <dbReference type="HAMAP-Rule" id="MF_00202"/>
    </source>
</evidence>
<dbReference type="Gene3D" id="3.90.79.10">
    <property type="entry name" value="Nucleoside Triphosphate Pyrophosphohydrolase"/>
    <property type="match status" value="1"/>
</dbReference>
<dbReference type="PROSITE" id="PS51462">
    <property type="entry name" value="NUDIX"/>
    <property type="match status" value="1"/>
</dbReference>
<dbReference type="HAMAP" id="MF_00202">
    <property type="entry name" value="Idi"/>
    <property type="match status" value="1"/>
</dbReference>
<keyword evidence="7 10" id="KW-0464">Manganese</keyword>
<evidence type="ECO:0000256" key="6">
    <source>
        <dbReference type="ARBA" id="ARBA00022842"/>
    </source>
</evidence>
<dbReference type="Proteomes" id="UP001501195">
    <property type="component" value="Unassembled WGS sequence"/>
</dbReference>
<feature type="binding site" evidence="10">
    <location>
        <position position="44"/>
    </location>
    <ligand>
        <name>Mn(2+)</name>
        <dbReference type="ChEBI" id="CHEBI:29035"/>
    </ligand>
</feature>
<dbReference type="InterPro" id="IPR011876">
    <property type="entry name" value="IsopentenylPP_isomerase_typ1"/>
</dbReference>
<evidence type="ECO:0000256" key="9">
    <source>
        <dbReference type="ARBA" id="ARBA00023235"/>
    </source>
</evidence>
<dbReference type="PANTHER" id="PTHR10885">
    <property type="entry name" value="ISOPENTENYL-DIPHOSPHATE DELTA-ISOMERASE"/>
    <property type="match status" value="1"/>
</dbReference>
<feature type="binding site" evidence="10">
    <location>
        <position position="81"/>
    </location>
    <ligand>
        <name>Mn(2+)</name>
        <dbReference type="ChEBI" id="CHEBI:29035"/>
    </ligand>
</feature>
<dbReference type="NCBIfam" id="TIGR02150">
    <property type="entry name" value="IPP_isom_1"/>
    <property type="match status" value="1"/>
</dbReference>
<keyword evidence="5 10" id="KW-0479">Metal-binding</keyword>
<dbReference type="RefSeq" id="WP_345710318.1">
    <property type="nucleotide sequence ID" value="NZ_BAABIL010000006.1"/>
</dbReference>
<feature type="binding site" evidence="10">
    <location>
        <position position="37"/>
    </location>
    <ligand>
        <name>Mn(2+)</name>
        <dbReference type="ChEBI" id="CHEBI:29035"/>
    </ligand>
</feature>
<dbReference type="EMBL" id="BAABIL010000006">
    <property type="protein sequence ID" value="GAA4961132.1"/>
    <property type="molecule type" value="Genomic_DNA"/>
</dbReference>
<evidence type="ECO:0000256" key="7">
    <source>
        <dbReference type="ARBA" id="ARBA00023211"/>
    </source>
</evidence>
<dbReference type="InterPro" id="IPR015797">
    <property type="entry name" value="NUDIX_hydrolase-like_dom_sf"/>
</dbReference>
<comment type="catalytic activity">
    <reaction evidence="10">
        <text>isopentenyl diphosphate = dimethylallyl diphosphate</text>
        <dbReference type="Rhea" id="RHEA:23284"/>
        <dbReference type="ChEBI" id="CHEBI:57623"/>
        <dbReference type="ChEBI" id="CHEBI:128769"/>
        <dbReference type="EC" id="5.3.3.2"/>
    </reaction>
</comment>
<dbReference type="NCBIfam" id="NF002995">
    <property type="entry name" value="PRK03759.1"/>
    <property type="match status" value="1"/>
</dbReference>
<comment type="similarity">
    <text evidence="2 10">Belongs to the IPP isomerase type 1 family.</text>
</comment>
<feature type="binding site" evidence="10">
    <location>
        <position position="128"/>
    </location>
    <ligand>
        <name>Mn(2+)</name>
        <dbReference type="ChEBI" id="CHEBI:29035"/>
    </ligand>
</feature>
<keyword evidence="9 10" id="KW-0413">Isomerase</keyword>
<dbReference type="PIRSF" id="PIRSF018427">
    <property type="entry name" value="Isopntndiph_ism"/>
    <property type="match status" value="1"/>
</dbReference>
<accession>A0ABP9H443</accession>
<evidence type="ECO:0000259" key="11">
    <source>
        <dbReference type="PROSITE" id="PS51462"/>
    </source>
</evidence>
<proteinExistence type="inferred from homology"/>
<comment type="caution">
    <text evidence="12">The sequence shown here is derived from an EMBL/GenBank/DDBJ whole genome shotgun (WGS) entry which is preliminary data.</text>
</comment>
<dbReference type="CDD" id="cd02885">
    <property type="entry name" value="NUDIX_IPP_Isomerase"/>
    <property type="match status" value="1"/>
</dbReference>
<feature type="binding site" evidence="10">
    <location>
        <position position="99"/>
    </location>
    <ligand>
        <name>Mg(2+)</name>
        <dbReference type="ChEBI" id="CHEBI:18420"/>
    </ligand>
</feature>
<evidence type="ECO:0000256" key="1">
    <source>
        <dbReference type="ARBA" id="ARBA00004826"/>
    </source>
</evidence>
<comment type="cofactor">
    <cofactor evidence="10">
        <name>Mn(2+)</name>
        <dbReference type="ChEBI" id="CHEBI:29035"/>
    </cofactor>
    <text evidence="10">Binds 1 Mn(2+) ion per subunit.</text>
</comment>
<comment type="pathway">
    <text evidence="1 10">Isoprenoid biosynthesis; dimethylallyl diphosphate biosynthesis; dimethylallyl diphosphate from isopentenyl diphosphate: step 1/1.</text>
</comment>
<evidence type="ECO:0000256" key="2">
    <source>
        <dbReference type="ARBA" id="ARBA00007579"/>
    </source>
</evidence>
<dbReference type="Pfam" id="PF00293">
    <property type="entry name" value="NUDIX"/>
    <property type="match status" value="1"/>
</dbReference>
<organism evidence="12 13">
    <name type="scientific">Kineococcus glutinatus</name>
    <dbReference type="NCBI Taxonomy" id="1070872"/>
    <lineage>
        <taxon>Bacteria</taxon>
        <taxon>Bacillati</taxon>
        <taxon>Actinomycetota</taxon>
        <taxon>Actinomycetes</taxon>
        <taxon>Kineosporiales</taxon>
        <taxon>Kineosporiaceae</taxon>
        <taxon>Kineococcus</taxon>
    </lineage>
</organism>
<evidence type="ECO:0000313" key="12">
    <source>
        <dbReference type="EMBL" id="GAA4961132.1"/>
    </source>
</evidence>
<evidence type="ECO:0000256" key="4">
    <source>
        <dbReference type="ARBA" id="ARBA00022490"/>
    </source>
</evidence>